<reference evidence="3" key="1">
    <citation type="journal article" date="2019" name="Int. J. Syst. Evol. Microbiol.">
        <title>The Global Catalogue of Microorganisms (GCM) 10K type strain sequencing project: providing services to taxonomists for standard genome sequencing and annotation.</title>
        <authorList>
            <consortium name="The Broad Institute Genomics Platform"/>
            <consortium name="The Broad Institute Genome Sequencing Center for Infectious Disease"/>
            <person name="Wu L."/>
            <person name="Ma J."/>
        </authorList>
    </citation>
    <scope>NUCLEOTIDE SEQUENCE [LARGE SCALE GENOMIC DNA]</scope>
    <source>
        <strain evidence="3">CGMCC 4.7643</strain>
    </source>
</reference>
<evidence type="ECO:0000313" key="3">
    <source>
        <dbReference type="Proteomes" id="UP001597419"/>
    </source>
</evidence>
<keyword evidence="3" id="KW-1185">Reference proteome</keyword>
<accession>A0ABW5GG70</accession>
<comment type="caution">
    <text evidence="2">The sequence shown here is derived from an EMBL/GenBank/DDBJ whole genome shotgun (WGS) entry which is preliminary data.</text>
</comment>
<sequence length="166" mass="18170">MTGSAEATAERYRRAGETGDIELAMSTFAPDAVLHSPLTSRVRFTGLGQLRQLIGVAYAHLEDVRFHLDVGDDRTRVVVYTARVGGEEIEEATVLRFDDEGLIAEATLFVRTLPGLVALMDRFGPDIARRNGRPLAARLLSVAVKPLRAMIRSGDRYAVPLVAPRP</sequence>
<name>A0ABW5GG70_9PSEU</name>
<dbReference type="EMBL" id="JBHUKU010000008">
    <property type="protein sequence ID" value="MFD2460112.1"/>
    <property type="molecule type" value="Genomic_DNA"/>
</dbReference>
<dbReference type="Gene3D" id="3.10.450.50">
    <property type="match status" value="1"/>
</dbReference>
<dbReference type="Proteomes" id="UP001597419">
    <property type="component" value="Unassembled WGS sequence"/>
</dbReference>
<evidence type="ECO:0000259" key="1">
    <source>
        <dbReference type="Pfam" id="PF12680"/>
    </source>
</evidence>
<dbReference type="SUPFAM" id="SSF54427">
    <property type="entry name" value="NTF2-like"/>
    <property type="match status" value="1"/>
</dbReference>
<evidence type="ECO:0000313" key="2">
    <source>
        <dbReference type="EMBL" id="MFD2460112.1"/>
    </source>
</evidence>
<dbReference type="InterPro" id="IPR037401">
    <property type="entry name" value="SnoaL-like"/>
</dbReference>
<dbReference type="Pfam" id="PF12680">
    <property type="entry name" value="SnoaL_2"/>
    <property type="match status" value="1"/>
</dbReference>
<dbReference type="RefSeq" id="WP_345398536.1">
    <property type="nucleotide sequence ID" value="NZ_BAABHG010000009.1"/>
</dbReference>
<gene>
    <name evidence="2" type="ORF">ACFSYJ_15980</name>
</gene>
<proteinExistence type="predicted"/>
<feature type="domain" description="SnoaL-like" evidence="1">
    <location>
        <begin position="10"/>
        <end position="105"/>
    </location>
</feature>
<organism evidence="2 3">
    <name type="scientific">Amycolatopsis samaneae</name>
    <dbReference type="NCBI Taxonomy" id="664691"/>
    <lineage>
        <taxon>Bacteria</taxon>
        <taxon>Bacillati</taxon>
        <taxon>Actinomycetota</taxon>
        <taxon>Actinomycetes</taxon>
        <taxon>Pseudonocardiales</taxon>
        <taxon>Pseudonocardiaceae</taxon>
        <taxon>Amycolatopsis</taxon>
    </lineage>
</organism>
<dbReference type="InterPro" id="IPR032710">
    <property type="entry name" value="NTF2-like_dom_sf"/>
</dbReference>
<protein>
    <submittedName>
        <fullName evidence="2">Nuclear transport factor 2 family protein</fullName>
    </submittedName>
</protein>